<dbReference type="GO" id="GO:0005634">
    <property type="term" value="C:nucleus"/>
    <property type="evidence" value="ECO:0007669"/>
    <property type="project" value="TreeGrafter"/>
</dbReference>
<keyword evidence="9" id="KW-1185">Reference proteome</keyword>
<proteinExistence type="predicted"/>
<feature type="region of interest" description="Disordered" evidence="6">
    <location>
        <begin position="709"/>
        <end position="742"/>
    </location>
</feature>
<feature type="compositionally biased region" description="Acidic residues" evidence="6">
    <location>
        <begin position="1240"/>
        <end position="1253"/>
    </location>
</feature>
<dbReference type="GO" id="GO:0003677">
    <property type="term" value="F:DNA binding"/>
    <property type="evidence" value="ECO:0007669"/>
    <property type="project" value="InterPro"/>
</dbReference>
<protein>
    <recommendedName>
        <fullName evidence="7">C2H2-type domain-containing protein</fullName>
    </recommendedName>
</protein>
<evidence type="ECO:0000259" key="7">
    <source>
        <dbReference type="PROSITE" id="PS50157"/>
    </source>
</evidence>
<evidence type="ECO:0000256" key="2">
    <source>
        <dbReference type="ARBA" id="ARBA00022737"/>
    </source>
</evidence>
<dbReference type="Proteomes" id="UP001211907">
    <property type="component" value="Unassembled WGS sequence"/>
</dbReference>
<feature type="compositionally biased region" description="Low complexity" evidence="6">
    <location>
        <begin position="1180"/>
        <end position="1189"/>
    </location>
</feature>
<evidence type="ECO:0000256" key="5">
    <source>
        <dbReference type="PROSITE-ProRule" id="PRU00042"/>
    </source>
</evidence>
<feature type="compositionally biased region" description="Low complexity" evidence="6">
    <location>
        <begin position="463"/>
        <end position="494"/>
    </location>
</feature>
<keyword evidence="2" id="KW-0677">Repeat</keyword>
<sequence>MFHGGASVAVLASLFELPRCSDDFDSKPLRSDSPVVDHLTNPSHDSILKEKSANTSAASIQNIEKTKEFDEKEIENMEVGFEDIEFGEPGASNKIENMTSTDDDGNGANQEYSGLPSLETVLKLTSENLFDSAIVAAIRLIESMHVNTHDTAEFTDRKSQMMLGAMLSPVLTLPASDIDGLLSPALALPPSMELGILPPVLPLPNSTKSSIIPPVMTLPPDDSAKPIIVPDEELEYVNETCTSRTEIRRSTSLDETEPISPSPSQDPVISLKDIYLDTTTSNRPIFENGSFSIKKINNALFGLKNEYLSYSTSESSNSDEDDYEHYEDASGVLNSVAASRALPRIETLSSVEYSAPFESRRRLRQQQQLNYKLTVTPNQFTFVGDVEPKKRGRPKLNRHILSPHHPKFLPLPTMGYFEYVQTQRSPVVPTPSRPSIRVKLRIPPSISSLTPTAITSPSDITAPLSSILPSGPLSPPQSLTDDVQQQQSQQTQKTPTVIDENVLASLGPAATAALRRRLRYGGNASSQIDLLSTPVPIIKGYIEDSNGMLVKRGRGRPRKIAKSNETSAITYYQMQKNRQQRESFKSTSAMPAKSHKKGFLCKKKNSHLKSRMSNSIRKASLNLVEYEKNEKYEDELNALFAEESENDDLEANESMDVNEPVIHYETLRVVGEGSPRFFEAGHEEIVKKKQSLEPEFVLALEKQMTIPDDESQQIHTDFSQKSIPERDAKESLEHSEDEIDYAGEEEIVVDDLPEETIVPPPVSMPKVKVKPKMKTFKKIATKSARKLKIKVEETPVAASQRIEPESALNPSHKEGGEAFENSVRASTAVSITLSEKMTTGSGILKKKNMAKKSHGFVMADAMLFEDYESDFSESNAVDDGDCEMLRPIDADAITVAPEHAENYRLLYIKLQAHQERTTQESLRKKLDSQKMDTPSEITGRISIEKKQTKTITTVGLTPASVLTSILAIAIANTRQSTMTGMRSSAVFFSAESKMVASNSSVAAKISTESIESKSNLAVATSFSSESKPMYELSNQPGNRRRFRLNLLSILPAGAHEKRYVCPVCGKDYKNANGVKYHLIKFHADGLGIPPIVYGDDVNDEDDCDVSFEGPISQGETASLEYHCFLEGCENIYKSVNGLRYHVKSIHAPLLVEAERRNVFDDYDIPLDIIHLPLTPRSLKTPSSPSITPTNSRAAKKNSSALKQYDLKLAVKKNTITKNVNPKSSISAVRNEPNRKRDRVDLEDEEDEDDDEDRDEKHHEGEDDDEHMKIDHTTKKIKSITPAKRAIKSGGVELRSSKRRSISIVASESE</sequence>
<dbReference type="SMART" id="SM00384">
    <property type="entry name" value="AT_hook"/>
    <property type="match status" value="2"/>
</dbReference>
<feature type="compositionally biased region" description="Polar residues" evidence="6">
    <location>
        <begin position="713"/>
        <end position="722"/>
    </location>
</feature>
<evidence type="ECO:0000256" key="4">
    <source>
        <dbReference type="ARBA" id="ARBA00022833"/>
    </source>
</evidence>
<feature type="compositionally biased region" description="Basic and acidic residues" evidence="6">
    <location>
        <begin position="1254"/>
        <end position="1273"/>
    </location>
</feature>
<dbReference type="PANTHER" id="PTHR23057:SF0">
    <property type="entry name" value="JUXTAPOSED WITH ANOTHER ZINC FINGER PROTEIN 1"/>
    <property type="match status" value="1"/>
</dbReference>
<feature type="compositionally biased region" description="Basic and acidic residues" evidence="6">
    <location>
        <begin position="723"/>
        <end position="734"/>
    </location>
</feature>
<dbReference type="PANTHER" id="PTHR23057">
    <property type="entry name" value="JUXTAPOSED WITH ANOTHER ZINC FINGER PROTEIN 1"/>
    <property type="match status" value="1"/>
</dbReference>
<dbReference type="PROSITE" id="PS00028">
    <property type="entry name" value="ZINC_FINGER_C2H2_1"/>
    <property type="match status" value="2"/>
</dbReference>
<keyword evidence="4" id="KW-0862">Zinc</keyword>
<accession>A0AAD5XEM6</accession>
<feature type="region of interest" description="Disordered" evidence="6">
    <location>
        <begin position="1174"/>
        <end position="1198"/>
    </location>
</feature>
<feature type="compositionally biased region" description="Polar residues" evidence="6">
    <location>
        <begin position="450"/>
        <end position="459"/>
    </location>
</feature>
<keyword evidence="1" id="KW-0479">Metal-binding</keyword>
<feature type="region of interest" description="Disordered" evidence="6">
    <location>
        <begin position="245"/>
        <end position="266"/>
    </location>
</feature>
<evidence type="ECO:0000313" key="8">
    <source>
        <dbReference type="EMBL" id="KAJ3129940.1"/>
    </source>
</evidence>
<dbReference type="SMART" id="SM00355">
    <property type="entry name" value="ZnF_C2H2"/>
    <property type="match status" value="2"/>
</dbReference>
<feature type="region of interest" description="Disordered" evidence="6">
    <location>
        <begin position="798"/>
        <end position="820"/>
    </location>
</feature>
<keyword evidence="3 5" id="KW-0863">Zinc-finger</keyword>
<organism evidence="8 9">
    <name type="scientific">Physocladia obscura</name>
    <dbReference type="NCBI Taxonomy" id="109957"/>
    <lineage>
        <taxon>Eukaryota</taxon>
        <taxon>Fungi</taxon>
        <taxon>Fungi incertae sedis</taxon>
        <taxon>Chytridiomycota</taxon>
        <taxon>Chytridiomycota incertae sedis</taxon>
        <taxon>Chytridiomycetes</taxon>
        <taxon>Chytridiales</taxon>
        <taxon>Chytriomycetaceae</taxon>
        <taxon>Physocladia</taxon>
    </lineage>
</organism>
<feature type="region of interest" description="Disordered" evidence="6">
    <location>
        <begin position="1215"/>
        <end position="1309"/>
    </location>
</feature>
<feature type="domain" description="C2H2-type" evidence="7">
    <location>
        <begin position="1059"/>
        <end position="1083"/>
    </location>
</feature>
<comment type="caution">
    <text evidence="8">The sequence shown here is derived from an EMBL/GenBank/DDBJ whole genome shotgun (WGS) entry which is preliminary data.</text>
</comment>
<dbReference type="InterPro" id="IPR051580">
    <property type="entry name" value="ZnF-Chromatin_assoc"/>
</dbReference>
<dbReference type="InterPro" id="IPR017956">
    <property type="entry name" value="AT_hook_DNA-bd_motif"/>
</dbReference>
<reference evidence="8" key="1">
    <citation type="submission" date="2020-05" db="EMBL/GenBank/DDBJ databases">
        <title>Phylogenomic resolution of chytrid fungi.</title>
        <authorList>
            <person name="Stajich J.E."/>
            <person name="Amses K."/>
            <person name="Simmons R."/>
            <person name="Seto K."/>
            <person name="Myers J."/>
            <person name="Bonds A."/>
            <person name="Quandt C.A."/>
            <person name="Barry K."/>
            <person name="Liu P."/>
            <person name="Grigoriev I."/>
            <person name="Longcore J.E."/>
            <person name="James T.Y."/>
        </authorList>
    </citation>
    <scope>NUCLEOTIDE SEQUENCE</scope>
    <source>
        <strain evidence="8">JEL0513</strain>
    </source>
</reference>
<gene>
    <name evidence="8" type="ORF">HK100_008336</name>
</gene>
<dbReference type="InterPro" id="IPR013087">
    <property type="entry name" value="Znf_C2H2_type"/>
</dbReference>
<feature type="compositionally biased region" description="Polar residues" evidence="6">
    <location>
        <begin position="1215"/>
        <end position="1227"/>
    </location>
</feature>
<feature type="non-terminal residue" evidence="8">
    <location>
        <position position="1309"/>
    </location>
</feature>
<evidence type="ECO:0000256" key="3">
    <source>
        <dbReference type="ARBA" id="ARBA00022771"/>
    </source>
</evidence>
<feature type="region of interest" description="Disordered" evidence="6">
    <location>
        <begin position="450"/>
        <end position="494"/>
    </location>
</feature>
<dbReference type="GO" id="GO:0008270">
    <property type="term" value="F:zinc ion binding"/>
    <property type="evidence" value="ECO:0007669"/>
    <property type="project" value="UniProtKB-KW"/>
</dbReference>
<dbReference type="Gene3D" id="3.30.160.60">
    <property type="entry name" value="Classic Zinc Finger"/>
    <property type="match status" value="1"/>
</dbReference>
<evidence type="ECO:0000313" key="9">
    <source>
        <dbReference type="Proteomes" id="UP001211907"/>
    </source>
</evidence>
<dbReference type="EMBL" id="JADGJH010000404">
    <property type="protein sequence ID" value="KAJ3129940.1"/>
    <property type="molecule type" value="Genomic_DNA"/>
</dbReference>
<evidence type="ECO:0000256" key="1">
    <source>
        <dbReference type="ARBA" id="ARBA00022723"/>
    </source>
</evidence>
<name>A0AAD5XEM6_9FUNG</name>
<evidence type="ECO:0000256" key="6">
    <source>
        <dbReference type="SAM" id="MobiDB-lite"/>
    </source>
</evidence>
<dbReference type="PROSITE" id="PS50157">
    <property type="entry name" value="ZINC_FINGER_C2H2_2"/>
    <property type="match status" value="1"/>
</dbReference>